<feature type="domain" description="Peptidoglycan binding-like" evidence="3">
    <location>
        <begin position="150"/>
        <end position="203"/>
    </location>
</feature>
<evidence type="ECO:0000259" key="3">
    <source>
        <dbReference type="Pfam" id="PF01471"/>
    </source>
</evidence>
<feature type="chain" id="PRO_5047254631" evidence="2">
    <location>
        <begin position="24"/>
        <end position="1189"/>
    </location>
</feature>
<dbReference type="PROSITE" id="PS51257">
    <property type="entry name" value="PROKAR_LIPOPROTEIN"/>
    <property type="match status" value="1"/>
</dbReference>
<gene>
    <name evidence="4" type="ORF">MU516_17195</name>
</gene>
<proteinExistence type="predicted"/>
<reference evidence="4 5" key="1">
    <citation type="submission" date="2022-04" db="EMBL/GenBank/DDBJ databases">
        <title>Paracoccus sp. YLB-12 draft genome sequence.</title>
        <authorList>
            <person name="Yu L."/>
        </authorList>
    </citation>
    <scope>NUCLEOTIDE SEQUENCE [LARGE SCALE GENOMIC DNA]</scope>
    <source>
        <strain evidence="4 5">YLB-12</strain>
    </source>
</reference>
<dbReference type="Pfam" id="PF01471">
    <property type="entry name" value="PG_binding_1"/>
    <property type="match status" value="1"/>
</dbReference>
<name>A0ABT2KF39_9RHOB</name>
<dbReference type="EMBL" id="JANAVZ010000014">
    <property type="protein sequence ID" value="MCT4334589.1"/>
    <property type="molecule type" value="Genomic_DNA"/>
</dbReference>
<sequence>MRKTTNLICLTAAACLIAGNGWAQSLIDSYTAEIGAADRVNSSGQPLSRPAQILAQDRANVHRFGTRQAADTVDRVFSDRGARAAFPQLLSRGAISGSARQALRSGAPVTLQVSVFGHGGTPSHVTVDVAGSPDPSVADAPLNQAEITQDARRIQSALNARGFDAGPEDGQPGSRTRRAIEEFQNSIAAPVTGELTRDQLAVLMGAADLAQDDTAAAAAGGTADAAEVGSRDGLVLVDGHPVWGDFSNYVRLPEGAGDLGAHAQEMAHRLVRAAWLAKTDDLEAALGQAPSGSHLQSFYKLLRESSQAEVTQLGLSLGTIAQNSREYCQRRPLRDQFSCATQHHETEFDRRRFREGMAGIIARDAAASALELPLDVTVFCTLGQIDQAYDFNNGMVEWGKMMGSGSCRGANTPFGYMSDDPLVEDLDLASGMPEATAMPADQVEALARQHVYDPSGLGLETRLAPLMLVFQGQISIARTGEAGNSPLGLAPVQFTLSRTGPINLRWSHEPLKNIITFEGASPESMPTEALDLWNARVAHDLAGDAPELDPAALEQAVARLGEPDGSGRMVRIPARIRKDDQGRHFLHSSDFAMPEDPSRQVAQMAGLPAEQVVWTQLPSKDRGVPDTELVLIFPQPFSQIRSTALDPETAAIKHGARYLMAKLSHPMTMSGMAGEALVAVVRPTGFEVHEPGIGNAMRLAARPLLAETEIEPMERIFVPSAYWYALKAAELTGTDIEAHMNAVFDRANLMSGDTFARIDAVKEAVAAAERAAAGQEDEQPWIVGRISLGAYDMQRGGWPVNSLGIELPVSGDVESAIARRVLPDIERTGLILPMSEADARGLNEKFRGSSRQLPFRARIDIAPPRAASGLSPQAFLREVSLLPPAGSRSQRIPVSASFRPGEELATILLPAPDRPAPAAPVPDQVTADRTSADTQPAAPSSGADATGKDWPAMPDVAVMPSAWDMLGLRTGMTVADAEAAVLERGGIVAAFQRPRGDLHDATVRSVQFQRLYILGDGTEAITIAGPAPDGPVLAVMRRMLLPRGDLPFADIRTSLLEKYGPPQFEGQPEAAMAPMVWYSGEPSARQPACRAQLSTPVRINQWQRLEGIGDPAFDISQRPAAWDEAVQDFPVDYAEQATPCGQMMHYAAKSAADHGAASFAMQLLDMPAILAFDEAIAGVPDAAEVKIDF</sequence>
<protein>
    <submittedName>
        <fullName evidence="4">Peptidoglycan-binding protein</fullName>
    </submittedName>
</protein>
<dbReference type="RefSeq" id="WP_260278491.1">
    <property type="nucleotide sequence ID" value="NZ_JANAVZ010000014.1"/>
</dbReference>
<evidence type="ECO:0000313" key="4">
    <source>
        <dbReference type="EMBL" id="MCT4334589.1"/>
    </source>
</evidence>
<comment type="caution">
    <text evidence="4">The sequence shown here is derived from an EMBL/GenBank/DDBJ whole genome shotgun (WGS) entry which is preliminary data.</text>
</comment>
<evidence type="ECO:0000313" key="5">
    <source>
        <dbReference type="Proteomes" id="UP001320702"/>
    </source>
</evidence>
<dbReference type="Gene3D" id="1.10.101.10">
    <property type="entry name" value="PGBD-like superfamily/PGBD"/>
    <property type="match status" value="1"/>
</dbReference>
<evidence type="ECO:0000256" key="2">
    <source>
        <dbReference type="SAM" id="SignalP"/>
    </source>
</evidence>
<dbReference type="InterPro" id="IPR036366">
    <property type="entry name" value="PGBDSf"/>
</dbReference>
<dbReference type="SUPFAM" id="SSF47090">
    <property type="entry name" value="PGBD-like"/>
    <property type="match status" value="1"/>
</dbReference>
<feature type="signal peptide" evidence="2">
    <location>
        <begin position="1"/>
        <end position="23"/>
    </location>
</feature>
<dbReference type="InterPro" id="IPR036365">
    <property type="entry name" value="PGBD-like_sf"/>
</dbReference>
<accession>A0ABT2KF39</accession>
<feature type="region of interest" description="Disordered" evidence="1">
    <location>
        <begin position="911"/>
        <end position="951"/>
    </location>
</feature>
<keyword evidence="2" id="KW-0732">Signal</keyword>
<dbReference type="Proteomes" id="UP001320702">
    <property type="component" value="Unassembled WGS sequence"/>
</dbReference>
<keyword evidence="5" id="KW-1185">Reference proteome</keyword>
<feature type="compositionally biased region" description="Polar residues" evidence="1">
    <location>
        <begin position="927"/>
        <end position="938"/>
    </location>
</feature>
<organism evidence="4 5">
    <name type="scientific">Paracoccus maritimus</name>
    <dbReference type="NCBI Taxonomy" id="2933292"/>
    <lineage>
        <taxon>Bacteria</taxon>
        <taxon>Pseudomonadati</taxon>
        <taxon>Pseudomonadota</taxon>
        <taxon>Alphaproteobacteria</taxon>
        <taxon>Rhodobacterales</taxon>
        <taxon>Paracoccaceae</taxon>
        <taxon>Paracoccus</taxon>
    </lineage>
</organism>
<evidence type="ECO:0000256" key="1">
    <source>
        <dbReference type="SAM" id="MobiDB-lite"/>
    </source>
</evidence>
<dbReference type="InterPro" id="IPR002477">
    <property type="entry name" value="Peptidoglycan-bd-like"/>
</dbReference>